<comment type="caution">
    <text evidence="2">The sequence shown here is derived from an EMBL/GenBank/DDBJ whole genome shotgun (WGS) entry which is preliminary data.</text>
</comment>
<name>A0A1F4PYE4_UNCSA</name>
<keyword evidence="1" id="KW-0175">Coiled coil</keyword>
<feature type="coiled-coil region" evidence="1">
    <location>
        <begin position="39"/>
        <end position="89"/>
    </location>
</feature>
<gene>
    <name evidence="2" type="ORF">A2625_02070</name>
</gene>
<reference evidence="2 3" key="1">
    <citation type="journal article" date="2016" name="Nat. Commun.">
        <title>Thousands of microbial genomes shed light on interconnected biogeochemical processes in an aquifer system.</title>
        <authorList>
            <person name="Anantharaman K."/>
            <person name="Brown C.T."/>
            <person name="Hug L.A."/>
            <person name="Sharon I."/>
            <person name="Castelle C.J."/>
            <person name="Probst A.J."/>
            <person name="Thomas B.C."/>
            <person name="Singh A."/>
            <person name="Wilkins M.J."/>
            <person name="Karaoz U."/>
            <person name="Brodie E.L."/>
            <person name="Williams K.H."/>
            <person name="Hubbard S.S."/>
            <person name="Banfield J.F."/>
        </authorList>
    </citation>
    <scope>NUCLEOTIDE SEQUENCE [LARGE SCALE GENOMIC DNA]</scope>
</reference>
<protein>
    <submittedName>
        <fullName evidence="2">Uncharacterized protein</fullName>
    </submittedName>
</protein>
<evidence type="ECO:0000313" key="3">
    <source>
        <dbReference type="Proteomes" id="UP000178724"/>
    </source>
</evidence>
<sequence>MALKDRPRYFVEFLLAFFLMANFALMPSLAQPKLDLQEIRKHKAEIVRLEKEIDRLKDRLKSAQSKQLRTDITDRINEHQARIKKLKNILYPKPEKPPIKAVLTKPATTEAAPTQEALVQAAAEAAAEKKITYNLAVGVSTGLFAGATGVLGEVRLPLRIVFGPASLGLRAAGGYLQSASADLRYIPVCADAIFNFPPGWFSGVDNYVGAGLNYIALMSGRKQGTIGGEIFYGVESTGFGGIVFGELGYGLLRTGFSPSNRGVTVLVGYRAPLDL</sequence>
<evidence type="ECO:0000313" key="2">
    <source>
        <dbReference type="EMBL" id="OGB88813.1"/>
    </source>
</evidence>
<organism evidence="2 3">
    <name type="scientific">candidate division WOR-1 bacterium RIFCSPHIGHO2_01_FULL_53_15</name>
    <dbReference type="NCBI Taxonomy" id="1802564"/>
    <lineage>
        <taxon>Bacteria</taxon>
        <taxon>Bacillati</taxon>
        <taxon>Saganbacteria</taxon>
    </lineage>
</organism>
<evidence type="ECO:0000256" key="1">
    <source>
        <dbReference type="SAM" id="Coils"/>
    </source>
</evidence>
<accession>A0A1F4PYE4</accession>
<dbReference type="Proteomes" id="UP000178724">
    <property type="component" value="Unassembled WGS sequence"/>
</dbReference>
<proteinExistence type="predicted"/>
<dbReference type="AlphaFoldDB" id="A0A1F4PYE4"/>
<dbReference type="EMBL" id="METM01000033">
    <property type="protein sequence ID" value="OGB88813.1"/>
    <property type="molecule type" value="Genomic_DNA"/>
</dbReference>